<accession>A0A9D4MW28</accession>
<dbReference type="EMBL" id="JAIWYP010000001">
    <property type="protein sequence ID" value="KAH3882859.1"/>
    <property type="molecule type" value="Genomic_DNA"/>
</dbReference>
<organism evidence="1 2">
    <name type="scientific">Dreissena polymorpha</name>
    <name type="common">Zebra mussel</name>
    <name type="synonym">Mytilus polymorpha</name>
    <dbReference type="NCBI Taxonomy" id="45954"/>
    <lineage>
        <taxon>Eukaryota</taxon>
        <taxon>Metazoa</taxon>
        <taxon>Spiralia</taxon>
        <taxon>Lophotrochozoa</taxon>
        <taxon>Mollusca</taxon>
        <taxon>Bivalvia</taxon>
        <taxon>Autobranchia</taxon>
        <taxon>Heteroconchia</taxon>
        <taxon>Euheterodonta</taxon>
        <taxon>Imparidentia</taxon>
        <taxon>Neoheterodontei</taxon>
        <taxon>Myida</taxon>
        <taxon>Dreissenoidea</taxon>
        <taxon>Dreissenidae</taxon>
        <taxon>Dreissena</taxon>
    </lineage>
</organism>
<evidence type="ECO:0000313" key="2">
    <source>
        <dbReference type="Proteomes" id="UP000828390"/>
    </source>
</evidence>
<proteinExistence type="predicted"/>
<gene>
    <name evidence="1" type="ORF">DPMN_006805</name>
</gene>
<reference evidence="1" key="1">
    <citation type="journal article" date="2019" name="bioRxiv">
        <title>The Genome of the Zebra Mussel, Dreissena polymorpha: A Resource for Invasive Species Research.</title>
        <authorList>
            <person name="McCartney M.A."/>
            <person name="Auch B."/>
            <person name="Kono T."/>
            <person name="Mallez S."/>
            <person name="Zhang Y."/>
            <person name="Obille A."/>
            <person name="Becker A."/>
            <person name="Abrahante J.E."/>
            <person name="Garbe J."/>
            <person name="Badalamenti J.P."/>
            <person name="Herman A."/>
            <person name="Mangelson H."/>
            <person name="Liachko I."/>
            <person name="Sullivan S."/>
            <person name="Sone E.D."/>
            <person name="Koren S."/>
            <person name="Silverstein K.A.T."/>
            <person name="Beckman K.B."/>
            <person name="Gohl D.M."/>
        </authorList>
    </citation>
    <scope>NUCLEOTIDE SEQUENCE</scope>
    <source>
        <strain evidence="1">Duluth1</strain>
        <tissue evidence="1">Whole animal</tissue>
    </source>
</reference>
<name>A0A9D4MW28_DREPO</name>
<reference evidence="1" key="2">
    <citation type="submission" date="2020-11" db="EMBL/GenBank/DDBJ databases">
        <authorList>
            <person name="McCartney M.A."/>
            <person name="Auch B."/>
            <person name="Kono T."/>
            <person name="Mallez S."/>
            <person name="Becker A."/>
            <person name="Gohl D.M."/>
            <person name="Silverstein K.A.T."/>
            <person name="Koren S."/>
            <person name="Bechman K.B."/>
            <person name="Herman A."/>
            <person name="Abrahante J.E."/>
            <person name="Garbe J."/>
        </authorList>
    </citation>
    <scope>NUCLEOTIDE SEQUENCE</scope>
    <source>
        <strain evidence="1">Duluth1</strain>
        <tissue evidence="1">Whole animal</tissue>
    </source>
</reference>
<dbReference type="Proteomes" id="UP000828390">
    <property type="component" value="Unassembled WGS sequence"/>
</dbReference>
<protein>
    <submittedName>
        <fullName evidence="1">Uncharacterized protein</fullName>
    </submittedName>
</protein>
<dbReference type="AlphaFoldDB" id="A0A9D4MW28"/>
<comment type="caution">
    <text evidence="1">The sequence shown here is derived from an EMBL/GenBank/DDBJ whole genome shotgun (WGS) entry which is preliminary data.</text>
</comment>
<sequence length="147" mass="16780">MEMTPNGAVTVRDFGEVPFSCLKRQNKPPPKSTTLSRVEGYRGACGGSFEGIANCIFLVTTYKLCVSMNHCHSWCAIPMPYMLLFTNQLWYLSTGISRKRCWCAWDSLNTPTTWCLRMVVTSKVDDNPMRTVDIQPQNRFCLCQTYL</sequence>
<evidence type="ECO:0000313" key="1">
    <source>
        <dbReference type="EMBL" id="KAH3882859.1"/>
    </source>
</evidence>
<keyword evidence="2" id="KW-1185">Reference proteome</keyword>